<evidence type="ECO:0000313" key="1">
    <source>
        <dbReference type="EMBL" id="SBQ91362.1"/>
    </source>
</evidence>
<reference evidence="1" key="1">
    <citation type="submission" date="2016-05" db="EMBL/GenBank/DDBJ databases">
        <authorList>
            <person name="Lavstsen T."/>
            <person name="Jespersen J.S."/>
        </authorList>
    </citation>
    <scope>NUCLEOTIDE SEQUENCE</scope>
    <source>
        <tissue evidence="1">Brain</tissue>
    </source>
</reference>
<dbReference type="PANTHER" id="PTHR31025:SF19">
    <property type="entry name" value="SI:CH73-42K18.1-RELATED"/>
    <property type="match status" value="1"/>
</dbReference>
<dbReference type="AlphaFoldDB" id="A0A1A8I420"/>
<sequence length="140" mass="15769">MNITFPLRRKEIVENQPLVAEVKERWPALFKEQQIEAEFARLTSVDLKKSFFSGLDQHLPRFLELFKAKSGKSAGLSRQLKCLDDSSILRKRSVVLPDDPSNAFKTVQATDEEATLTRGMQVGVLLVKDGEDINATSVYS</sequence>
<gene>
    <name evidence="1" type="primary">SI:DKEYP-2C8.3</name>
</gene>
<reference evidence="1" key="2">
    <citation type="submission" date="2016-06" db="EMBL/GenBank/DDBJ databases">
        <title>The genome of a short-lived fish provides insights into sex chromosome evolution and the genetic control of aging.</title>
        <authorList>
            <person name="Reichwald K."/>
            <person name="Felder M."/>
            <person name="Petzold A."/>
            <person name="Koch P."/>
            <person name="Groth M."/>
            <person name="Platzer M."/>
        </authorList>
    </citation>
    <scope>NUCLEOTIDE SEQUENCE</scope>
    <source>
        <tissue evidence="1">Brain</tissue>
    </source>
</reference>
<proteinExistence type="predicted"/>
<accession>A0A1A8I420</accession>
<protein>
    <submittedName>
        <fullName evidence="1">Si:dkeyp-2c8.3</fullName>
    </submittedName>
</protein>
<dbReference type="EMBL" id="HAED01005332">
    <property type="protein sequence ID" value="SBQ91362.1"/>
    <property type="molecule type" value="Transcribed_RNA"/>
</dbReference>
<dbReference type="PANTHER" id="PTHR31025">
    <property type="entry name" value="SI:CH211-196P9.1-RELATED"/>
    <property type="match status" value="1"/>
</dbReference>
<organism evidence="1">
    <name type="scientific">Nothobranchius kuhntae</name>
    <name type="common">Beira killifish</name>
    <dbReference type="NCBI Taxonomy" id="321403"/>
    <lineage>
        <taxon>Eukaryota</taxon>
        <taxon>Metazoa</taxon>
        <taxon>Chordata</taxon>
        <taxon>Craniata</taxon>
        <taxon>Vertebrata</taxon>
        <taxon>Euteleostomi</taxon>
        <taxon>Actinopterygii</taxon>
        <taxon>Neopterygii</taxon>
        <taxon>Teleostei</taxon>
        <taxon>Neoteleostei</taxon>
        <taxon>Acanthomorphata</taxon>
        <taxon>Ovalentaria</taxon>
        <taxon>Atherinomorphae</taxon>
        <taxon>Cyprinodontiformes</taxon>
        <taxon>Nothobranchiidae</taxon>
        <taxon>Nothobranchius</taxon>
    </lineage>
</organism>
<name>A0A1A8I420_NOTKU</name>